<comment type="caution">
    <text evidence="1">The sequence shown here is derived from an EMBL/GenBank/DDBJ whole genome shotgun (WGS) entry which is preliminary data.</text>
</comment>
<protein>
    <submittedName>
        <fullName evidence="1">Uncharacterized protein</fullName>
    </submittedName>
</protein>
<organism evidence="1 2">
    <name type="scientific">Sulfitobacter profundi</name>
    <dbReference type="NCBI Taxonomy" id="2679961"/>
    <lineage>
        <taxon>Bacteria</taxon>
        <taxon>Pseudomonadati</taxon>
        <taxon>Pseudomonadota</taxon>
        <taxon>Alphaproteobacteria</taxon>
        <taxon>Rhodobacterales</taxon>
        <taxon>Roseobacteraceae</taxon>
        <taxon>Sulfitobacter</taxon>
    </lineage>
</organism>
<reference evidence="2" key="1">
    <citation type="journal article" date="2019" name="Int. J. Syst. Evol. Microbiol.">
        <title>The Global Catalogue of Microorganisms (GCM) 10K type strain sequencing project: providing services to taxonomists for standard genome sequencing and annotation.</title>
        <authorList>
            <consortium name="The Broad Institute Genomics Platform"/>
            <consortium name="The Broad Institute Genome Sequencing Center for Infectious Disease"/>
            <person name="Wu L."/>
            <person name="Ma J."/>
        </authorList>
    </citation>
    <scope>NUCLEOTIDE SEQUENCE [LARGE SCALE GENOMIC DNA]</scope>
    <source>
        <strain evidence="2">NBRC 111368</strain>
    </source>
</reference>
<gene>
    <name evidence="1" type="ORF">ACFQAU_21675</name>
</gene>
<dbReference type="EMBL" id="JBHSWA010000005">
    <property type="protein sequence ID" value="MFC6643937.1"/>
    <property type="molecule type" value="Genomic_DNA"/>
</dbReference>
<name>A0ABW1Z311_9RHOB</name>
<dbReference type="Proteomes" id="UP001596403">
    <property type="component" value="Unassembled WGS sequence"/>
</dbReference>
<accession>A0ABW1Z311</accession>
<sequence length="122" mass="13273">MSFNSKNGSAAAKPVDPHHKDWVGQDACQRPASCLHHAFGKPRVDALGLSFGDAVRLAHFGIAKQRLHLFRLFTIFQLGEGSSGWVILGQVQQIASEIDVVWPADTIKKFAAVGVKILRVSV</sequence>
<proteinExistence type="predicted"/>
<evidence type="ECO:0000313" key="2">
    <source>
        <dbReference type="Proteomes" id="UP001596403"/>
    </source>
</evidence>
<dbReference type="RefSeq" id="WP_132446362.1">
    <property type="nucleotide sequence ID" value="NZ_JBHSWA010000005.1"/>
</dbReference>
<keyword evidence="2" id="KW-1185">Reference proteome</keyword>
<evidence type="ECO:0000313" key="1">
    <source>
        <dbReference type="EMBL" id="MFC6643937.1"/>
    </source>
</evidence>